<feature type="transmembrane region" description="Helical" evidence="1">
    <location>
        <begin position="61"/>
        <end position="82"/>
    </location>
</feature>
<dbReference type="GeneID" id="9688025"/>
<keyword evidence="1" id="KW-0812">Transmembrane</keyword>
<dbReference type="AlphaFoldDB" id="C1N3C3"/>
<feature type="transmembrane region" description="Helical" evidence="1">
    <location>
        <begin position="21"/>
        <end position="41"/>
    </location>
</feature>
<evidence type="ECO:0000256" key="1">
    <source>
        <dbReference type="SAM" id="Phobius"/>
    </source>
</evidence>
<dbReference type="Proteomes" id="UP000001876">
    <property type="component" value="Unassembled WGS sequence"/>
</dbReference>
<gene>
    <name evidence="2" type="ORF">MICPUCDRAFT_68604</name>
</gene>
<dbReference type="RefSeq" id="XP_003062354.1">
    <property type="nucleotide sequence ID" value="XM_003062308.1"/>
</dbReference>
<proteinExistence type="predicted"/>
<keyword evidence="3" id="KW-1185">Reference proteome</keyword>
<protein>
    <submittedName>
        <fullName evidence="2">Predicted protein</fullName>
    </submittedName>
</protein>
<sequence length="329" mass="34596">MDHAWYERDVDELLGWRSIAVGVWSSAFAFVAALLAATARATSQISRLAPLVALDAWIPRVAFALLYALTTLPCVATTTRFLRPSPAPLRLTSRRAQRGGCDPWLVFSRAREGASPGTIDDDDDAAAYVAARRAPNHLFPPGWASSRWVRAQHAGETASERARATAETATLLLAHVASCAAGCVAFASFASRAAAAGSEHMTATDPGATDPIRAAATHGCVLGVVLFGDHLASDASDASYPPGAARSRWLRARRSLPRAVADAAKLAAIACVVRALVETTTHENGSLTSGGVVGFALGVVTLVGALATEVRSYLHWFPYDRVGVVNADP</sequence>
<name>C1N3C3_MICPC</name>
<accession>C1N3C3</accession>
<dbReference type="OrthoDB" id="10689380at2759"/>
<organism evidence="3">
    <name type="scientific">Micromonas pusilla (strain CCMP1545)</name>
    <name type="common">Picoplanktonic green alga</name>
    <dbReference type="NCBI Taxonomy" id="564608"/>
    <lineage>
        <taxon>Eukaryota</taxon>
        <taxon>Viridiplantae</taxon>
        <taxon>Chlorophyta</taxon>
        <taxon>Mamiellophyceae</taxon>
        <taxon>Mamiellales</taxon>
        <taxon>Mamiellaceae</taxon>
        <taxon>Micromonas</taxon>
    </lineage>
</organism>
<dbReference type="EMBL" id="GG663746">
    <property type="protein sequence ID" value="EEH53173.1"/>
    <property type="molecule type" value="Genomic_DNA"/>
</dbReference>
<keyword evidence="1" id="KW-1133">Transmembrane helix</keyword>
<keyword evidence="1" id="KW-0472">Membrane</keyword>
<evidence type="ECO:0000313" key="2">
    <source>
        <dbReference type="EMBL" id="EEH53173.1"/>
    </source>
</evidence>
<evidence type="ECO:0000313" key="3">
    <source>
        <dbReference type="Proteomes" id="UP000001876"/>
    </source>
</evidence>
<dbReference type="KEGG" id="mpp:MICPUCDRAFT_68604"/>
<reference evidence="2 3" key="1">
    <citation type="journal article" date="2009" name="Science">
        <title>Green evolution and dynamic adaptations revealed by genomes of the marine picoeukaryotes Micromonas.</title>
        <authorList>
            <person name="Worden A.Z."/>
            <person name="Lee J.H."/>
            <person name="Mock T."/>
            <person name="Rouze P."/>
            <person name="Simmons M.P."/>
            <person name="Aerts A.L."/>
            <person name="Allen A.E."/>
            <person name="Cuvelier M.L."/>
            <person name="Derelle E."/>
            <person name="Everett M.V."/>
            <person name="Foulon E."/>
            <person name="Grimwood J."/>
            <person name="Gundlach H."/>
            <person name="Henrissat B."/>
            <person name="Napoli C."/>
            <person name="McDonald S.M."/>
            <person name="Parker M.S."/>
            <person name="Rombauts S."/>
            <person name="Salamov A."/>
            <person name="Von Dassow P."/>
            <person name="Badger J.H."/>
            <person name="Coutinho P.M."/>
            <person name="Demir E."/>
            <person name="Dubchak I."/>
            <person name="Gentemann C."/>
            <person name="Eikrem W."/>
            <person name="Gready J.E."/>
            <person name="John U."/>
            <person name="Lanier W."/>
            <person name="Lindquist E.A."/>
            <person name="Lucas S."/>
            <person name="Mayer K.F."/>
            <person name="Moreau H."/>
            <person name="Not F."/>
            <person name="Otillar R."/>
            <person name="Panaud O."/>
            <person name="Pangilinan J."/>
            <person name="Paulsen I."/>
            <person name="Piegu B."/>
            <person name="Poliakov A."/>
            <person name="Robbens S."/>
            <person name="Schmutz J."/>
            <person name="Toulza E."/>
            <person name="Wyss T."/>
            <person name="Zelensky A."/>
            <person name="Zhou K."/>
            <person name="Armbrust E.V."/>
            <person name="Bhattacharya D."/>
            <person name="Goodenough U.W."/>
            <person name="Van de Peer Y."/>
            <person name="Grigoriev I.V."/>
        </authorList>
    </citation>
    <scope>NUCLEOTIDE SEQUENCE [LARGE SCALE GENOMIC DNA]</scope>
    <source>
        <strain evidence="2 3">CCMP1545</strain>
    </source>
</reference>